<dbReference type="Proteomes" id="UP001629274">
    <property type="component" value="Unassembled WGS sequence"/>
</dbReference>
<keyword evidence="2" id="KW-1185">Reference proteome</keyword>
<proteinExistence type="predicted"/>
<reference evidence="1 2" key="1">
    <citation type="journal article" date="2024" name="Chem. Sci.">
        <title>Discovery of megapolipeptins by genome mining of a Burkholderiales bacteria collection.</title>
        <authorList>
            <person name="Paulo B.S."/>
            <person name="Recchia M.J.J."/>
            <person name="Lee S."/>
            <person name="Fergusson C.H."/>
            <person name="Romanowski S.B."/>
            <person name="Hernandez A."/>
            <person name="Krull N."/>
            <person name="Liu D.Y."/>
            <person name="Cavanagh H."/>
            <person name="Bos A."/>
            <person name="Gray C.A."/>
            <person name="Murphy B.T."/>
            <person name="Linington R.G."/>
            <person name="Eustaquio A.S."/>
        </authorList>
    </citation>
    <scope>NUCLEOTIDE SEQUENCE [LARGE SCALE GENOMIC DNA]</scope>
    <source>
        <strain evidence="1 2">RL17-351-BIE-A</strain>
    </source>
</reference>
<organism evidence="1 2">
    <name type="scientific">Paraburkholderia phytofirmans</name>
    <dbReference type="NCBI Taxonomy" id="261302"/>
    <lineage>
        <taxon>Bacteria</taxon>
        <taxon>Pseudomonadati</taxon>
        <taxon>Pseudomonadota</taxon>
        <taxon>Betaproteobacteria</taxon>
        <taxon>Burkholderiales</taxon>
        <taxon>Burkholderiaceae</taxon>
        <taxon>Paraburkholderia</taxon>
    </lineage>
</organism>
<evidence type="ECO:0000313" key="1">
    <source>
        <dbReference type="EMBL" id="MFM0239911.1"/>
    </source>
</evidence>
<sequence>MSRGEMMVKASGTDWKRLAKTDDAQIDTTDVPELGDDFFQRAELHVPPKQAVTMRLDADVLNWFKEQGQGYQTRINKLLRAYMLAQQRRRP</sequence>
<protein>
    <submittedName>
        <fullName evidence="1">BrnA antitoxin family protein</fullName>
    </submittedName>
</protein>
<evidence type="ECO:0000313" key="2">
    <source>
        <dbReference type="Proteomes" id="UP001629274"/>
    </source>
</evidence>
<dbReference type="EMBL" id="JAQQDR010000006">
    <property type="protein sequence ID" value="MFM0239911.1"/>
    <property type="molecule type" value="Genomic_DNA"/>
</dbReference>
<dbReference type="InterPro" id="IPR025528">
    <property type="entry name" value="BrnA_antitoxin"/>
</dbReference>
<accession>A0ABW9BHK7</accession>
<comment type="caution">
    <text evidence="1">The sequence shown here is derived from an EMBL/GenBank/DDBJ whole genome shotgun (WGS) entry which is preliminary data.</text>
</comment>
<dbReference type="RefSeq" id="WP_238535601.1">
    <property type="nucleotide sequence ID" value="NZ_JAQQCK010000006.1"/>
</dbReference>
<gene>
    <name evidence="1" type="ORF">PQR03_17435</name>
</gene>
<dbReference type="Pfam" id="PF14384">
    <property type="entry name" value="BrnA_antitoxin"/>
    <property type="match status" value="1"/>
</dbReference>
<name>A0ABW9BHK7_9BURK</name>